<comment type="caution">
    <text evidence="1">The sequence shown here is derived from an EMBL/GenBank/DDBJ whole genome shotgun (WGS) entry which is preliminary data.</text>
</comment>
<name>A0A0F9MRX8_9ZZZZ</name>
<dbReference type="AlphaFoldDB" id="A0A0F9MRX8"/>
<reference evidence="1" key="1">
    <citation type="journal article" date="2015" name="Nature">
        <title>Complex archaea that bridge the gap between prokaryotes and eukaryotes.</title>
        <authorList>
            <person name="Spang A."/>
            <person name="Saw J.H."/>
            <person name="Jorgensen S.L."/>
            <person name="Zaremba-Niedzwiedzka K."/>
            <person name="Martijn J."/>
            <person name="Lind A.E."/>
            <person name="van Eijk R."/>
            <person name="Schleper C."/>
            <person name="Guy L."/>
            <person name="Ettema T.J."/>
        </authorList>
    </citation>
    <scope>NUCLEOTIDE SEQUENCE</scope>
</reference>
<accession>A0A0F9MRX8</accession>
<sequence>GIGTLHRDDDIAFASVGRPVGAGKNIRISSEGEILVDAAHCFNSYYKDEESLFYSFRSIKVYIRVLRECSYADD</sequence>
<dbReference type="EMBL" id="LAZR01009547">
    <property type="protein sequence ID" value="KKM71967.1"/>
    <property type="molecule type" value="Genomic_DNA"/>
</dbReference>
<gene>
    <name evidence="1" type="ORF">LCGC14_1425170</name>
</gene>
<proteinExistence type="predicted"/>
<evidence type="ECO:0000313" key="1">
    <source>
        <dbReference type="EMBL" id="KKM71967.1"/>
    </source>
</evidence>
<feature type="non-terminal residue" evidence="1">
    <location>
        <position position="1"/>
    </location>
</feature>
<protein>
    <submittedName>
        <fullName evidence="1">Uncharacterized protein</fullName>
    </submittedName>
</protein>
<organism evidence="1">
    <name type="scientific">marine sediment metagenome</name>
    <dbReference type="NCBI Taxonomy" id="412755"/>
    <lineage>
        <taxon>unclassified sequences</taxon>
        <taxon>metagenomes</taxon>
        <taxon>ecological metagenomes</taxon>
    </lineage>
</organism>